<feature type="non-terminal residue" evidence="2">
    <location>
        <position position="245"/>
    </location>
</feature>
<accession>A0A1M5XQD4</accession>
<gene>
    <name evidence="2" type="ORF">SAMN05421807_1321</name>
</gene>
<dbReference type="Gene3D" id="2.40.30.200">
    <property type="match status" value="1"/>
</dbReference>
<protein>
    <submittedName>
        <fullName evidence="2">Putative phage tail component, N-terminal domain-containing protein</fullName>
    </submittedName>
</protein>
<dbReference type="InterPro" id="IPR008841">
    <property type="entry name" value="Siphovirus-type_tail_N"/>
</dbReference>
<sequence>MIFNGLDLTPHFRIKSVIGRGLTSNELTIINISNMDGVYYSRKRHPPRRIIIELQVRAQGREEIRRKIDLLNKILDVNEPVPIIFPDEPEKVYYGIPEVADEVNEYTFLHNGTLTILCPSPYKYGEEQTYEFTEDAGIIENNGTAPSSPIIELEAIKPVTFALVSNGDKYNMIGKSINVDLNEPAEKLTTLLNNRMDNFTGWTNTTAGFALKGPLGGIVDGSFTLGNGQWMVSDYGSNPNGWHGP</sequence>
<dbReference type="RefSeq" id="WP_170861794.1">
    <property type="nucleotide sequence ID" value="NZ_FQXD01000032.1"/>
</dbReference>
<proteinExistence type="predicted"/>
<dbReference type="EMBL" id="FQXD01000032">
    <property type="protein sequence ID" value="SHI01744.1"/>
    <property type="molecule type" value="Genomic_DNA"/>
</dbReference>
<dbReference type="Proteomes" id="UP000184079">
    <property type="component" value="Unassembled WGS sequence"/>
</dbReference>
<dbReference type="Pfam" id="PF05709">
    <property type="entry name" value="Sipho_tail"/>
    <property type="match status" value="1"/>
</dbReference>
<keyword evidence="3" id="KW-1185">Reference proteome</keyword>
<evidence type="ECO:0000313" key="3">
    <source>
        <dbReference type="Proteomes" id="UP000184079"/>
    </source>
</evidence>
<dbReference type="AlphaFoldDB" id="A0A1M5XQD4"/>
<dbReference type="InterPro" id="IPR006520">
    <property type="entry name" value="Dit_BPSPP_N"/>
</dbReference>
<evidence type="ECO:0000313" key="2">
    <source>
        <dbReference type="EMBL" id="SHI01744.1"/>
    </source>
</evidence>
<dbReference type="NCBIfam" id="TIGR01633">
    <property type="entry name" value="phi3626_gp14_N"/>
    <property type="match status" value="1"/>
</dbReference>
<name>A0A1M5XQD4_9BACI</name>
<feature type="domain" description="Siphovirus-type tail component RIFT-related" evidence="1">
    <location>
        <begin position="10"/>
        <end position="118"/>
    </location>
</feature>
<organism evidence="2 3">
    <name type="scientific">Virgibacillus chiguensis</name>
    <dbReference type="NCBI Taxonomy" id="411959"/>
    <lineage>
        <taxon>Bacteria</taxon>
        <taxon>Bacillati</taxon>
        <taxon>Bacillota</taxon>
        <taxon>Bacilli</taxon>
        <taxon>Bacillales</taxon>
        <taxon>Bacillaceae</taxon>
        <taxon>Virgibacillus</taxon>
    </lineage>
</organism>
<reference evidence="3" key="1">
    <citation type="submission" date="2016-11" db="EMBL/GenBank/DDBJ databases">
        <authorList>
            <person name="Varghese N."/>
            <person name="Submissions S."/>
        </authorList>
    </citation>
    <scope>NUCLEOTIDE SEQUENCE [LARGE SCALE GENOMIC DNA]</scope>
    <source>
        <strain evidence="3">CGMCC 1.6496</strain>
    </source>
</reference>
<evidence type="ECO:0000259" key="1">
    <source>
        <dbReference type="Pfam" id="PF05709"/>
    </source>
</evidence>